<dbReference type="OrthoDB" id="6174171at2"/>
<feature type="transmembrane region" description="Helical" evidence="1">
    <location>
        <begin position="23"/>
        <end position="41"/>
    </location>
</feature>
<dbReference type="Proteomes" id="UP000240904">
    <property type="component" value="Unassembled WGS sequence"/>
</dbReference>
<keyword evidence="1" id="KW-0472">Membrane</keyword>
<sequence length="54" mass="5887">MHRLKQYVVNFCTDEEGLTTVEYTIAGALVTLGIILAFTSLGKAITDSIVRLIS</sequence>
<evidence type="ECO:0000313" key="2">
    <source>
        <dbReference type="EMBL" id="PSW05157.1"/>
    </source>
</evidence>
<comment type="caution">
    <text evidence="2">The sequence shown here is derived from an EMBL/GenBank/DDBJ whole genome shotgun (WGS) entry which is preliminary data.</text>
</comment>
<gene>
    <name evidence="2" type="ORF">C9I89_10225</name>
</gene>
<keyword evidence="1" id="KW-0812">Transmembrane</keyword>
<organism evidence="2 3">
    <name type="scientific">Photobacterium lipolyticum</name>
    <dbReference type="NCBI Taxonomy" id="266810"/>
    <lineage>
        <taxon>Bacteria</taxon>
        <taxon>Pseudomonadati</taxon>
        <taxon>Pseudomonadota</taxon>
        <taxon>Gammaproteobacteria</taxon>
        <taxon>Vibrionales</taxon>
        <taxon>Vibrionaceae</taxon>
        <taxon>Photobacterium</taxon>
    </lineage>
</organism>
<accession>A0A2T3MYU7</accession>
<name>A0A2T3MYU7_9GAMM</name>
<protein>
    <submittedName>
        <fullName evidence="2">Flp family type IVb pilin</fullName>
    </submittedName>
</protein>
<proteinExistence type="predicted"/>
<keyword evidence="1" id="KW-1133">Transmembrane helix</keyword>
<reference evidence="2 3" key="1">
    <citation type="submission" date="2018-03" db="EMBL/GenBank/DDBJ databases">
        <title>Whole genome sequencing of Histamine producing bacteria.</title>
        <authorList>
            <person name="Butler K."/>
        </authorList>
    </citation>
    <scope>NUCLEOTIDE SEQUENCE [LARGE SCALE GENOMIC DNA]</scope>
    <source>
        <strain evidence="2 3">DSM 16190</strain>
    </source>
</reference>
<dbReference type="EMBL" id="PYMC01000006">
    <property type="protein sequence ID" value="PSW05157.1"/>
    <property type="molecule type" value="Genomic_DNA"/>
</dbReference>
<keyword evidence="3" id="KW-1185">Reference proteome</keyword>
<evidence type="ECO:0000313" key="3">
    <source>
        <dbReference type="Proteomes" id="UP000240904"/>
    </source>
</evidence>
<dbReference type="AlphaFoldDB" id="A0A2T3MYU7"/>
<evidence type="ECO:0000256" key="1">
    <source>
        <dbReference type="SAM" id="Phobius"/>
    </source>
</evidence>